<proteinExistence type="predicted"/>
<dbReference type="EMBL" id="LNIX01000005">
    <property type="protein sequence ID" value="OXA55147.1"/>
    <property type="molecule type" value="Genomic_DNA"/>
</dbReference>
<dbReference type="AlphaFoldDB" id="A0A226EDM2"/>
<reference evidence="2 3" key="1">
    <citation type="submission" date="2015-12" db="EMBL/GenBank/DDBJ databases">
        <title>The genome of Folsomia candida.</title>
        <authorList>
            <person name="Faddeeva A."/>
            <person name="Derks M.F."/>
            <person name="Anvar Y."/>
            <person name="Smit S."/>
            <person name="Van Straalen N."/>
            <person name="Roelofs D."/>
        </authorList>
    </citation>
    <scope>NUCLEOTIDE SEQUENCE [LARGE SCALE GENOMIC DNA]</scope>
    <source>
        <strain evidence="2 3">VU population</strain>
        <tissue evidence="2">Whole body</tissue>
    </source>
</reference>
<feature type="signal peptide" evidence="1">
    <location>
        <begin position="1"/>
        <end position="19"/>
    </location>
</feature>
<comment type="caution">
    <text evidence="2">The sequence shown here is derived from an EMBL/GenBank/DDBJ whole genome shotgun (WGS) entry which is preliminary data.</text>
</comment>
<keyword evidence="2" id="KW-0808">Transferase</keyword>
<keyword evidence="3" id="KW-1185">Reference proteome</keyword>
<gene>
    <name evidence="2" type="ORF">Fcan01_10509</name>
</gene>
<evidence type="ECO:0000313" key="2">
    <source>
        <dbReference type="EMBL" id="OXA55147.1"/>
    </source>
</evidence>
<dbReference type="GO" id="GO:0016301">
    <property type="term" value="F:kinase activity"/>
    <property type="evidence" value="ECO:0007669"/>
    <property type="project" value="UniProtKB-KW"/>
</dbReference>
<protein>
    <submittedName>
        <fullName evidence="2">Glucokinase</fullName>
    </submittedName>
</protein>
<organism evidence="2 3">
    <name type="scientific">Folsomia candida</name>
    <name type="common">Springtail</name>
    <dbReference type="NCBI Taxonomy" id="158441"/>
    <lineage>
        <taxon>Eukaryota</taxon>
        <taxon>Metazoa</taxon>
        <taxon>Ecdysozoa</taxon>
        <taxon>Arthropoda</taxon>
        <taxon>Hexapoda</taxon>
        <taxon>Collembola</taxon>
        <taxon>Entomobryomorpha</taxon>
        <taxon>Isotomoidea</taxon>
        <taxon>Isotomidae</taxon>
        <taxon>Proisotominae</taxon>
        <taxon>Folsomia</taxon>
    </lineage>
</organism>
<name>A0A226EDM2_FOLCA</name>
<accession>A0A226EDM2</accession>
<keyword evidence="2" id="KW-0418">Kinase</keyword>
<sequence length="274" mass="31035">MFQNLFFVVVVSMLSLTYSAYVPANFNQAVQTFLTKRVNIDRGLRDWMIQNGHNQSQYPFPQPFQVNVTDLPGARFNLTSNLTSAVFHIYHPDHLVNYTSIENDTSTGGEVLQIMFNQPAVSPYVTGLHETVGYLQESNVVSNGGWKLTYPIYRATVYVPFHIDNNGYLACNETNKGPSIGYDETFVFEDDALISPENPFYSDVISGYKTEVGRAYSFGMFSFSQFTEVRRFICATLKERTVEEIIAGTSSANMMKFYSPTILMIVILFGKLMH</sequence>
<evidence type="ECO:0000256" key="1">
    <source>
        <dbReference type="SAM" id="SignalP"/>
    </source>
</evidence>
<dbReference type="Proteomes" id="UP000198287">
    <property type="component" value="Unassembled WGS sequence"/>
</dbReference>
<keyword evidence="1" id="KW-0732">Signal</keyword>
<evidence type="ECO:0000313" key="3">
    <source>
        <dbReference type="Proteomes" id="UP000198287"/>
    </source>
</evidence>
<feature type="chain" id="PRO_5012804840" evidence="1">
    <location>
        <begin position="20"/>
        <end position="274"/>
    </location>
</feature>